<dbReference type="RefSeq" id="WP_201373839.1">
    <property type="nucleotide sequence ID" value="NZ_BNJG01000002.1"/>
</dbReference>
<dbReference type="EMBL" id="BNJG01000002">
    <property type="protein sequence ID" value="GHO57427.1"/>
    <property type="molecule type" value="Genomic_DNA"/>
</dbReference>
<keyword evidence="2" id="KW-1185">Reference proteome</keyword>
<accession>A0ABQ3UXN5</accession>
<protein>
    <recommendedName>
        <fullName evidence="3">ABM domain-containing protein</fullName>
    </recommendedName>
</protein>
<reference evidence="1 2" key="1">
    <citation type="journal article" date="2021" name="Int. J. Syst. Evol. Microbiol.">
        <title>Reticulibacter mediterranei gen. nov., sp. nov., within the new family Reticulibacteraceae fam. nov., and Ktedonospora formicarum gen. nov., sp. nov., Ktedonobacter robiniae sp. nov., Dictyobacter formicarum sp. nov. and Dictyobacter arantiisoli sp. nov., belonging to the class Ktedonobacteria.</title>
        <authorList>
            <person name="Yabe S."/>
            <person name="Zheng Y."/>
            <person name="Wang C.M."/>
            <person name="Sakai Y."/>
            <person name="Abe K."/>
            <person name="Yokota A."/>
            <person name="Donadio S."/>
            <person name="Cavaletti L."/>
            <person name="Monciardini P."/>
        </authorList>
    </citation>
    <scope>NUCLEOTIDE SEQUENCE [LARGE SCALE GENOMIC DNA]</scope>
    <source>
        <strain evidence="1 2">SOSP1-30</strain>
    </source>
</reference>
<dbReference type="SUPFAM" id="SSF54909">
    <property type="entry name" value="Dimeric alpha+beta barrel"/>
    <property type="match status" value="1"/>
</dbReference>
<sequence>MAEQKYARSDIPVTVSVIREAKPGSEEQLEECISGIVQAAMKFPGHLGTSVFRSVSPDEHEYRIVYKYNGGGKLDREMR</sequence>
<evidence type="ECO:0000313" key="2">
    <source>
        <dbReference type="Proteomes" id="UP000654345"/>
    </source>
</evidence>
<comment type="caution">
    <text evidence="1">The sequence shown here is derived from an EMBL/GenBank/DDBJ whole genome shotgun (WGS) entry which is preliminary data.</text>
</comment>
<evidence type="ECO:0008006" key="3">
    <source>
        <dbReference type="Google" id="ProtNLM"/>
    </source>
</evidence>
<gene>
    <name evidence="1" type="ORF">KSB_59020</name>
</gene>
<dbReference type="InterPro" id="IPR011008">
    <property type="entry name" value="Dimeric_a/b-barrel"/>
</dbReference>
<organism evidence="1 2">
    <name type="scientific">Ktedonobacter robiniae</name>
    <dbReference type="NCBI Taxonomy" id="2778365"/>
    <lineage>
        <taxon>Bacteria</taxon>
        <taxon>Bacillati</taxon>
        <taxon>Chloroflexota</taxon>
        <taxon>Ktedonobacteria</taxon>
        <taxon>Ktedonobacterales</taxon>
        <taxon>Ktedonobacteraceae</taxon>
        <taxon>Ktedonobacter</taxon>
    </lineage>
</organism>
<evidence type="ECO:0000313" key="1">
    <source>
        <dbReference type="EMBL" id="GHO57427.1"/>
    </source>
</evidence>
<proteinExistence type="predicted"/>
<name>A0ABQ3UXN5_9CHLR</name>
<dbReference type="Proteomes" id="UP000654345">
    <property type="component" value="Unassembled WGS sequence"/>
</dbReference>